<dbReference type="SUPFAM" id="SSF54106">
    <property type="entry name" value="LysM domain"/>
    <property type="match status" value="1"/>
</dbReference>
<evidence type="ECO:0000256" key="6">
    <source>
        <dbReference type="ARBA" id="ARBA00022960"/>
    </source>
</evidence>
<evidence type="ECO:0000256" key="1">
    <source>
        <dbReference type="ARBA" id="ARBA00004752"/>
    </source>
</evidence>
<evidence type="ECO:0000259" key="10">
    <source>
        <dbReference type="PROSITE" id="PS51782"/>
    </source>
</evidence>
<dbReference type="PATRIC" id="fig|999894.6.peg.2083"/>
<dbReference type="Gene3D" id="2.40.440.10">
    <property type="entry name" value="L,D-transpeptidase catalytic domain-like"/>
    <property type="match status" value="1"/>
</dbReference>
<feature type="domain" description="LysM" evidence="10">
    <location>
        <begin position="37"/>
        <end position="81"/>
    </location>
</feature>
<feature type="active site" description="Proton donor/acceptor" evidence="9">
    <location>
        <position position="186"/>
    </location>
</feature>
<dbReference type="GO" id="GO:0008360">
    <property type="term" value="P:regulation of cell shape"/>
    <property type="evidence" value="ECO:0007669"/>
    <property type="project" value="UniProtKB-UniRule"/>
</dbReference>
<dbReference type="GO" id="GO:0071555">
    <property type="term" value="P:cell wall organization"/>
    <property type="evidence" value="ECO:0007669"/>
    <property type="project" value="UniProtKB-UniRule"/>
</dbReference>
<feature type="domain" description="L,D-TPase catalytic" evidence="11">
    <location>
        <begin position="93"/>
        <end position="226"/>
    </location>
</feature>
<dbReference type="Proteomes" id="UP000078390">
    <property type="component" value="Unassembled WGS sequence"/>
</dbReference>
<keyword evidence="6 9" id="KW-0133">Cell shape</keyword>
<evidence type="ECO:0000313" key="13">
    <source>
        <dbReference type="Proteomes" id="UP000078390"/>
    </source>
</evidence>
<dbReference type="InterPro" id="IPR018392">
    <property type="entry name" value="LysM"/>
</dbReference>
<dbReference type="GO" id="GO:0005576">
    <property type="term" value="C:extracellular region"/>
    <property type="evidence" value="ECO:0007669"/>
    <property type="project" value="TreeGrafter"/>
</dbReference>
<keyword evidence="4" id="KW-0808">Transferase</keyword>
<keyword evidence="8 9" id="KW-0961">Cell wall biogenesis/degradation</keyword>
<evidence type="ECO:0000256" key="2">
    <source>
        <dbReference type="ARBA" id="ARBA00005992"/>
    </source>
</evidence>
<comment type="similarity">
    <text evidence="2">Belongs to the YkuD family.</text>
</comment>
<dbReference type="GO" id="GO:0016757">
    <property type="term" value="F:glycosyltransferase activity"/>
    <property type="evidence" value="ECO:0007669"/>
    <property type="project" value="UniProtKB-KW"/>
</dbReference>
<dbReference type="UniPathway" id="UPA00219"/>
<comment type="pathway">
    <text evidence="1 9">Cell wall biogenesis; peptidoglycan biosynthesis.</text>
</comment>
<evidence type="ECO:0000256" key="3">
    <source>
        <dbReference type="ARBA" id="ARBA00022676"/>
    </source>
</evidence>
<evidence type="ECO:0000256" key="8">
    <source>
        <dbReference type="ARBA" id="ARBA00023316"/>
    </source>
</evidence>
<dbReference type="InterPro" id="IPR036779">
    <property type="entry name" value="LysM_dom_sf"/>
</dbReference>
<keyword evidence="5" id="KW-0378">Hydrolase</keyword>
<dbReference type="PANTHER" id="PTHR30582">
    <property type="entry name" value="L,D-TRANSPEPTIDASE"/>
    <property type="match status" value="1"/>
</dbReference>
<gene>
    <name evidence="12" type="ORF">TDIS_2078</name>
</gene>
<evidence type="ECO:0000256" key="4">
    <source>
        <dbReference type="ARBA" id="ARBA00022679"/>
    </source>
</evidence>
<keyword evidence="7 9" id="KW-0573">Peptidoglycan synthesis</keyword>
<evidence type="ECO:0000313" key="12">
    <source>
        <dbReference type="EMBL" id="OAQ19824.1"/>
    </source>
</evidence>
<dbReference type="Pfam" id="PF03734">
    <property type="entry name" value="YkuD"/>
    <property type="match status" value="1"/>
</dbReference>
<keyword evidence="3" id="KW-0328">Glycosyltransferase</keyword>
<dbReference type="GO" id="GO:0071972">
    <property type="term" value="F:peptidoglycan L,D-transpeptidase activity"/>
    <property type="evidence" value="ECO:0007669"/>
    <property type="project" value="TreeGrafter"/>
</dbReference>
<accession>A0A179D188</accession>
<dbReference type="Gene3D" id="3.10.350.10">
    <property type="entry name" value="LysM domain"/>
    <property type="match status" value="1"/>
</dbReference>
<dbReference type="EMBL" id="LWLG01000024">
    <property type="protein sequence ID" value="OAQ19824.1"/>
    <property type="molecule type" value="Genomic_DNA"/>
</dbReference>
<dbReference type="InterPro" id="IPR005490">
    <property type="entry name" value="LD_TPept_cat_dom"/>
</dbReference>
<dbReference type="CDD" id="cd00118">
    <property type="entry name" value="LysM"/>
    <property type="match status" value="1"/>
</dbReference>
<comment type="caution">
    <text evidence="12">The sequence shown here is derived from an EMBL/GenBank/DDBJ whole genome shotgun (WGS) entry which is preliminary data.</text>
</comment>
<evidence type="ECO:0000259" key="11">
    <source>
        <dbReference type="PROSITE" id="PS52029"/>
    </source>
</evidence>
<evidence type="ECO:0000256" key="5">
    <source>
        <dbReference type="ARBA" id="ARBA00022801"/>
    </source>
</evidence>
<dbReference type="InterPro" id="IPR038063">
    <property type="entry name" value="Transpep_catalytic_dom"/>
</dbReference>
<organism evidence="12 13">
    <name type="scientific">Thermosulfurimonas dismutans</name>
    <dbReference type="NCBI Taxonomy" id="999894"/>
    <lineage>
        <taxon>Bacteria</taxon>
        <taxon>Pseudomonadati</taxon>
        <taxon>Thermodesulfobacteriota</taxon>
        <taxon>Thermodesulfobacteria</taxon>
        <taxon>Thermodesulfobacteriales</taxon>
        <taxon>Thermodesulfobacteriaceae</taxon>
        <taxon>Thermosulfurimonas</taxon>
    </lineage>
</organism>
<feature type="active site" description="Nucleophile" evidence="9">
    <location>
        <position position="202"/>
    </location>
</feature>
<dbReference type="FunFam" id="2.40.440.10:FF:000002">
    <property type="entry name" value="L,D-transpeptidase ErfK/SrfK"/>
    <property type="match status" value="1"/>
</dbReference>
<dbReference type="PANTHER" id="PTHR30582:SF24">
    <property type="entry name" value="L,D-TRANSPEPTIDASE ERFK_SRFK-RELATED"/>
    <property type="match status" value="1"/>
</dbReference>
<proteinExistence type="inferred from homology"/>
<dbReference type="GO" id="GO:0018104">
    <property type="term" value="P:peptidoglycan-protein cross-linking"/>
    <property type="evidence" value="ECO:0007669"/>
    <property type="project" value="TreeGrafter"/>
</dbReference>
<protein>
    <submittedName>
        <fullName evidence="12">ErfK/YbiS/YcfS/YnhG family protein</fullName>
    </submittedName>
</protein>
<dbReference type="PROSITE" id="PS51782">
    <property type="entry name" value="LYSM"/>
    <property type="match status" value="1"/>
</dbReference>
<dbReference type="InterPro" id="IPR050979">
    <property type="entry name" value="LD-transpeptidase"/>
</dbReference>
<reference evidence="12 13" key="1">
    <citation type="submission" date="2016-04" db="EMBL/GenBank/DDBJ databases">
        <title>Genome analysis of Thermosulfurimonas dismutans, the first thermophilic sulfur-disproportionating bacterium of the phylum Thermodesulfobacteria.</title>
        <authorList>
            <person name="Mardanov A.V."/>
            <person name="Beletsky A.V."/>
            <person name="Kadnikov V.V."/>
            <person name="Slobodkin A.I."/>
            <person name="Ravin N.V."/>
        </authorList>
    </citation>
    <scope>NUCLEOTIDE SEQUENCE [LARGE SCALE GENOMIC DNA]</scope>
    <source>
        <strain evidence="12 13">S95</strain>
    </source>
</reference>
<keyword evidence="13" id="KW-1185">Reference proteome</keyword>
<dbReference type="STRING" id="999894.TDIS_2078"/>
<sequence>MKAWNLLLLFLIFSITPAFSLDRFILTADETVIGEILHYTVSDNETLLDIARTYDLGYNQIVLANPGVDPWIPPKGLRLVIPKMFVLPPESRTGIIVNLPEMRLYYFRREGENLVVYTAPVGIGTEGKLTTEGLYTIYHKKEKPYWHVPESIRKEDPTLPPVVPPGPDNPLGDYALYLSREAYAIHGTNRPWGIGRRVSHGCIRLYPEDIEALFPLVPIGTPVKVIYQPTKLGVKGNTVYLQVFPDIEKRFPDPILEVIKQAAFLEDLTGKNLLLDFFKVRKYIKKADGIPRPVGQIR</sequence>
<dbReference type="SUPFAM" id="SSF141523">
    <property type="entry name" value="L,D-transpeptidase catalytic domain-like"/>
    <property type="match status" value="1"/>
</dbReference>
<dbReference type="PROSITE" id="PS52029">
    <property type="entry name" value="LD_TPASE"/>
    <property type="match status" value="1"/>
</dbReference>
<dbReference type="RefSeq" id="WP_244147512.1">
    <property type="nucleotide sequence ID" value="NZ_LWLG01000024.1"/>
</dbReference>
<dbReference type="AlphaFoldDB" id="A0A179D188"/>
<name>A0A179D188_9BACT</name>
<dbReference type="CDD" id="cd16913">
    <property type="entry name" value="YkuD_like"/>
    <property type="match status" value="1"/>
</dbReference>
<evidence type="ECO:0000256" key="7">
    <source>
        <dbReference type="ARBA" id="ARBA00022984"/>
    </source>
</evidence>
<evidence type="ECO:0000256" key="9">
    <source>
        <dbReference type="PROSITE-ProRule" id="PRU01373"/>
    </source>
</evidence>